<keyword evidence="7" id="KW-0443">Lipid metabolism</keyword>
<feature type="transmembrane region" description="Helical" evidence="10">
    <location>
        <begin position="120"/>
        <end position="142"/>
    </location>
</feature>
<keyword evidence="9" id="KW-0275">Fatty acid biosynthesis</keyword>
<evidence type="ECO:0000313" key="12">
    <source>
        <dbReference type="Proteomes" id="UP000054279"/>
    </source>
</evidence>
<evidence type="ECO:0000256" key="2">
    <source>
        <dbReference type="ARBA" id="ARBA00022516"/>
    </source>
</evidence>
<dbReference type="PANTHER" id="PTHR43431:SF7">
    <property type="entry name" value="OXIDOREDUCTASE, SHORT CHAIN DEHYDROGENASE_REDUCTASE FAMILY (AFU_ORTHOLOGUE AFUA_5G14000)"/>
    <property type="match status" value="1"/>
</dbReference>
<dbReference type="GO" id="GO:0016020">
    <property type="term" value="C:membrane"/>
    <property type="evidence" value="ECO:0007669"/>
    <property type="project" value="UniProtKB-SubCell"/>
</dbReference>
<keyword evidence="12" id="KW-1185">Reference proteome</keyword>
<evidence type="ECO:0000256" key="5">
    <source>
        <dbReference type="ARBA" id="ARBA00022832"/>
    </source>
</evidence>
<gene>
    <name evidence="11" type="ORF">M422DRAFT_276490</name>
</gene>
<keyword evidence="4 10" id="KW-0812">Transmembrane</keyword>
<dbReference type="OrthoDB" id="3262355at2759"/>
<evidence type="ECO:0000256" key="8">
    <source>
        <dbReference type="ARBA" id="ARBA00023136"/>
    </source>
</evidence>
<evidence type="ECO:0000256" key="9">
    <source>
        <dbReference type="ARBA" id="ARBA00023160"/>
    </source>
</evidence>
<evidence type="ECO:0000256" key="10">
    <source>
        <dbReference type="SAM" id="Phobius"/>
    </source>
</evidence>
<dbReference type="InterPro" id="IPR002076">
    <property type="entry name" value="ELO_fam"/>
</dbReference>
<reference evidence="11 12" key="1">
    <citation type="submission" date="2014-06" db="EMBL/GenBank/DDBJ databases">
        <title>Evolutionary Origins and Diversification of the Mycorrhizal Mutualists.</title>
        <authorList>
            <consortium name="DOE Joint Genome Institute"/>
            <consortium name="Mycorrhizal Genomics Consortium"/>
            <person name="Kohler A."/>
            <person name="Kuo A."/>
            <person name="Nagy L.G."/>
            <person name="Floudas D."/>
            <person name="Copeland A."/>
            <person name="Barry K.W."/>
            <person name="Cichocki N."/>
            <person name="Veneault-Fourrey C."/>
            <person name="LaButti K."/>
            <person name="Lindquist E.A."/>
            <person name="Lipzen A."/>
            <person name="Lundell T."/>
            <person name="Morin E."/>
            <person name="Murat C."/>
            <person name="Riley R."/>
            <person name="Ohm R."/>
            <person name="Sun H."/>
            <person name="Tunlid A."/>
            <person name="Henrissat B."/>
            <person name="Grigoriev I.V."/>
            <person name="Hibbett D.S."/>
            <person name="Martin F."/>
        </authorList>
    </citation>
    <scope>NUCLEOTIDE SEQUENCE [LARGE SCALE GENOMIC DNA]</scope>
    <source>
        <strain evidence="11 12">SS14</strain>
    </source>
</reference>
<proteinExistence type="predicted"/>
<dbReference type="HOGENOM" id="CLU_1099097_0_0_1"/>
<evidence type="ECO:0000256" key="6">
    <source>
        <dbReference type="ARBA" id="ARBA00022989"/>
    </source>
</evidence>
<keyword evidence="6 10" id="KW-1133">Transmembrane helix</keyword>
<dbReference type="AlphaFoldDB" id="A0A0C9UC45"/>
<dbReference type="Proteomes" id="UP000054279">
    <property type="component" value="Unassembled WGS sequence"/>
</dbReference>
<keyword evidence="3" id="KW-0808">Transferase</keyword>
<keyword evidence="5" id="KW-0276">Fatty acid metabolism</keyword>
<dbReference type="InterPro" id="IPR036291">
    <property type="entry name" value="NAD(P)-bd_dom_sf"/>
</dbReference>
<evidence type="ECO:0000256" key="1">
    <source>
        <dbReference type="ARBA" id="ARBA00004141"/>
    </source>
</evidence>
<dbReference type="PANTHER" id="PTHR43431">
    <property type="entry name" value="OXIDOREDUCTASE, SHORT CHAIN DEHYDROGENASE/REDUCTASE FAMILY (AFU_ORTHOLOGUE AFUA_5G14000)"/>
    <property type="match status" value="1"/>
</dbReference>
<name>A0A0C9UC45_SPHS4</name>
<dbReference type="SUPFAM" id="SSF51735">
    <property type="entry name" value="NAD(P)-binding Rossmann-fold domains"/>
    <property type="match status" value="1"/>
</dbReference>
<keyword evidence="8 10" id="KW-0472">Membrane</keyword>
<dbReference type="Pfam" id="PF01151">
    <property type="entry name" value="ELO"/>
    <property type="match status" value="1"/>
</dbReference>
<protein>
    <submittedName>
        <fullName evidence="11">Uncharacterized protein</fullName>
    </submittedName>
</protein>
<evidence type="ECO:0000256" key="4">
    <source>
        <dbReference type="ARBA" id="ARBA00022692"/>
    </source>
</evidence>
<dbReference type="GO" id="GO:0009922">
    <property type="term" value="F:fatty acid elongase activity"/>
    <property type="evidence" value="ECO:0007669"/>
    <property type="project" value="InterPro"/>
</dbReference>
<organism evidence="11 12">
    <name type="scientific">Sphaerobolus stellatus (strain SS14)</name>
    <dbReference type="NCBI Taxonomy" id="990650"/>
    <lineage>
        <taxon>Eukaryota</taxon>
        <taxon>Fungi</taxon>
        <taxon>Dikarya</taxon>
        <taxon>Basidiomycota</taxon>
        <taxon>Agaricomycotina</taxon>
        <taxon>Agaricomycetes</taxon>
        <taxon>Phallomycetidae</taxon>
        <taxon>Geastrales</taxon>
        <taxon>Sphaerobolaceae</taxon>
        <taxon>Sphaerobolus</taxon>
    </lineage>
</organism>
<dbReference type="EMBL" id="KN837839">
    <property type="protein sequence ID" value="KIJ23016.1"/>
    <property type="molecule type" value="Genomic_DNA"/>
</dbReference>
<sequence>MFPFARIFGHDTDYPPLFTTLPPILVYSGFFAVSALLTHLYVKRNGPIPFATPLRTLNNALYASFSFYFAIQLSLSVYSWARLASFRYPSELEVARSLLTETLPDRSDMRLRYIYHISKFYEFIDIILMIATGGNVGLMFGFHHMTAGSPSLSTLFTGATAALRGSKITSAFSAGKHAIRALTQNLGKEFAPQDIHVAHVIIDGLILTSNNKKSKNSLEWEKDKAARLDPESIAKDRSSWTWELDLRPAHENW</sequence>
<evidence type="ECO:0000256" key="3">
    <source>
        <dbReference type="ARBA" id="ARBA00022679"/>
    </source>
</evidence>
<accession>A0A0C9UC45</accession>
<dbReference type="GO" id="GO:0006633">
    <property type="term" value="P:fatty acid biosynthetic process"/>
    <property type="evidence" value="ECO:0007669"/>
    <property type="project" value="UniProtKB-KW"/>
</dbReference>
<evidence type="ECO:0000256" key="7">
    <source>
        <dbReference type="ARBA" id="ARBA00023098"/>
    </source>
</evidence>
<keyword evidence="2" id="KW-0444">Lipid biosynthesis</keyword>
<feature type="transmembrane region" description="Helical" evidence="10">
    <location>
        <begin position="24"/>
        <end position="42"/>
    </location>
</feature>
<comment type="subcellular location">
    <subcellularLocation>
        <location evidence="1">Membrane</location>
        <topology evidence="1">Multi-pass membrane protein</topology>
    </subcellularLocation>
</comment>
<evidence type="ECO:0000313" key="11">
    <source>
        <dbReference type="EMBL" id="KIJ23016.1"/>
    </source>
</evidence>
<dbReference type="Gene3D" id="3.40.50.720">
    <property type="entry name" value="NAD(P)-binding Rossmann-like Domain"/>
    <property type="match status" value="1"/>
</dbReference>